<organism evidence="1 2">
    <name type="scientific">Acropora cervicornis</name>
    <name type="common">Staghorn coral</name>
    <dbReference type="NCBI Taxonomy" id="6130"/>
    <lineage>
        <taxon>Eukaryota</taxon>
        <taxon>Metazoa</taxon>
        <taxon>Cnidaria</taxon>
        <taxon>Anthozoa</taxon>
        <taxon>Hexacorallia</taxon>
        <taxon>Scleractinia</taxon>
        <taxon>Astrocoeniina</taxon>
        <taxon>Acroporidae</taxon>
        <taxon>Acropora</taxon>
    </lineage>
</organism>
<proteinExistence type="predicted"/>
<name>A0AAD9Q133_ACRCE</name>
<dbReference type="AlphaFoldDB" id="A0AAD9Q133"/>
<evidence type="ECO:0008006" key="3">
    <source>
        <dbReference type="Google" id="ProtNLM"/>
    </source>
</evidence>
<dbReference type="PANTHER" id="PTHR21301:SF10">
    <property type="entry name" value="REVERSE TRANSCRIPTASE DOMAIN-CONTAINING PROTEIN"/>
    <property type="match status" value="1"/>
</dbReference>
<keyword evidence="2" id="KW-1185">Reference proteome</keyword>
<dbReference type="EMBL" id="JARQWQ010000087">
    <property type="protein sequence ID" value="KAK2552411.1"/>
    <property type="molecule type" value="Genomic_DNA"/>
</dbReference>
<comment type="caution">
    <text evidence="1">The sequence shown here is derived from an EMBL/GenBank/DDBJ whole genome shotgun (WGS) entry which is preliminary data.</text>
</comment>
<reference evidence="1" key="2">
    <citation type="journal article" date="2023" name="Science">
        <title>Genomic signatures of disease resistance in endangered staghorn corals.</title>
        <authorList>
            <person name="Vollmer S.V."/>
            <person name="Selwyn J.D."/>
            <person name="Despard B.A."/>
            <person name="Roesel C.L."/>
        </authorList>
    </citation>
    <scope>NUCLEOTIDE SEQUENCE</scope>
    <source>
        <strain evidence="1">K2</strain>
    </source>
</reference>
<gene>
    <name evidence="1" type="ORF">P5673_026493</name>
</gene>
<dbReference type="PANTHER" id="PTHR21301">
    <property type="entry name" value="REVERSE TRANSCRIPTASE"/>
    <property type="match status" value="1"/>
</dbReference>
<accession>A0AAD9Q133</accession>
<sequence length="276" mass="32118">MENQSTYKPSILEKLNKKEWVQHYRPSREPYINSYVEKLRQDIKEEISRHHRFQRNNLNKHERKALMRLHDNKNIIIKPAHKGGATVILNTENYITEAIRQLSNTEYYRKVAKDYTPDHENQIKQCINKLVDNGDLGKLPKATDSRAQIFYMLPKVHKPNNPGRPVVSSINSHMEKLSAYMDQFLRPLAEKLLPHIKDTTDLIKRLPENCILATLDVSSLYTNIDTNEGLTIVEDEFEKAGRNNPSAKTLACLLEKVLKGILYTSKRLSKKRYLIL</sequence>
<protein>
    <recommendedName>
        <fullName evidence="3">Reverse transcriptase domain-containing protein</fullName>
    </recommendedName>
</protein>
<dbReference type="Proteomes" id="UP001249851">
    <property type="component" value="Unassembled WGS sequence"/>
</dbReference>
<reference evidence="1" key="1">
    <citation type="journal article" date="2023" name="G3 (Bethesda)">
        <title>Whole genome assembly and annotation of the endangered Caribbean coral Acropora cervicornis.</title>
        <authorList>
            <person name="Selwyn J.D."/>
            <person name="Vollmer S.V."/>
        </authorList>
    </citation>
    <scope>NUCLEOTIDE SEQUENCE</scope>
    <source>
        <strain evidence="1">K2</strain>
    </source>
</reference>
<evidence type="ECO:0000313" key="1">
    <source>
        <dbReference type="EMBL" id="KAK2552411.1"/>
    </source>
</evidence>
<evidence type="ECO:0000313" key="2">
    <source>
        <dbReference type="Proteomes" id="UP001249851"/>
    </source>
</evidence>